<proteinExistence type="predicted"/>
<dbReference type="Proteomes" id="UP000735302">
    <property type="component" value="Unassembled WGS sequence"/>
</dbReference>
<accession>A0AAV4DSX2</accession>
<comment type="caution">
    <text evidence="2">The sequence shown here is derived from an EMBL/GenBank/DDBJ whole genome shotgun (WGS) entry which is preliminary data.</text>
</comment>
<name>A0AAV4DSX2_9GAST</name>
<dbReference type="AlphaFoldDB" id="A0AAV4DSX2"/>
<protein>
    <submittedName>
        <fullName evidence="2">Uncharacterized protein</fullName>
    </submittedName>
</protein>
<gene>
    <name evidence="2" type="ORF">PoB_007342600</name>
</gene>
<evidence type="ECO:0000256" key="1">
    <source>
        <dbReference type="SAM" id="MobiDB-lite"/>
    </source>
</evidence>
<organism evidence="2 3">
    <name type="scientific">Plakobranchus ocellatus</name>
    <dbReference type="NCBI Taxonomy" id="259542"/>
    <lineage>
        <taxon>Eukaryota</taxon>
        <taxon>Metazoa</taxon>
        <taxon>Spiralia</taxon>
        <taxon>Lophotrochozoa</taxon>
        <taxon>Mollusca</taxon>
        <taxon>Gastropoda</taxon>
        <taxon>Heterobranchia</taxon>
        <taxon>Euthyneura</taxon>
        <taxon>Panpulmonata</taxon>
        <taxon>Sacoglossa</taxon>
        <taxon>Placobranchoidea</taxon>
        <taxon>Plakobranchidae</taxon>
        <taxon>Plakobranchus</taxon>
    </lineage>
</organism>
<feature type="region of interest" description="Disordered" evidence="1">
    <location>
        <begin position="27"/>
        <end position="49"/>
    </location>
</feature>
<keyword evidence="3" id="KW-1185">Reference proteome</keyword>
<reference evidence="2 3" key="1">
    <citation type="journal article" date="2021" name="Elife">
        <title>Chloroplast acquisition without the gene transfer in kleptoplastic sea slugs, Plakobranchus ocellatus.</title>
        <authorList>
            <person name="Maeda T."/>
            <person name="Takahashi S."/>
            <person name="Yoshida T."/>
            <person name="Shimamura S."/>
            <person name="Takaki Y."/>
            <person name="Nagai Y."/>
            <person name="Toyoda A."/>
            <person name="Suzuki Y."/>
            <person name="Arimoto A."/>
            <person name="Ishii H."/>
            <person name="Satoh N."/>
            <person name="Nishiyama T."/>
            <person name="Hasebe M."/>
            <person name="Maruyama T."/>
            <person name="Minagawa J."/>
            <person name="Obokata J."/>
            <person name="Shigenobu S."/>
        </authorList>
    </citation>
    <scope>NUCLEOTIDE SEQUENCE [LARGE SCALE GENOMIC DNA]</scope>
</reference>
<dbReference type="EMBL" id="BLXT01008234">
    <property type="protein sequence ID" value="GFO46921.1"/>
    <property type="molecule type" value="Genomic_DNA"/>
</dbReference>
<evidence type="ECO:0000313" key="3">
    <source>
        <dbReference type="Proteomes" id="UP000735302"/>
    </source>
</evidence>
<sequence>MTKAIAPFTPRSRFTMIVAVTSHGGHPQQGALSFRTSSKPEHRWQGSNSLQKTVADIKPDSLITVPPTPSNAFFRLGVTAERQEALAECRFKSLELSSFVV</sequence>
<evidence type="ECO:0000313" key="2">
    <source>
        <dbReference type="EMBL" id="GFO46921.1"/>
    </source>
</evidence>